<feature type="transmembrane region" description="Helical" evidence="1">
    <location>
        <begin position="33"/>
        <end position="53"/>
    </location>
</feature>
<organism evidence="2 3">
    <name type="scientific">Helianthus annuus</name>
    <name type="common">Common sunflower</name>
    <dbReference type="NCBI Taxonomy" id="4232"/>
    <lineage>
        <taxon>Eukaryota</taxon>
        <taxon>Viridiplantae</taxon>
        <taxon>Streptophyta</taxon>
        <taxon>Embryophyta</taxon>
        <taxon>Tracheophyta</taxon>
        <taxon>Spermatophyta</taxon>
        <taxon>Magnoliopsida</taxon>
        <taxon>eudicotyledons</taxon>
        <taxon>Gunneridae</taxon>
        <taxon>Pentapetalae</taxon>
        <taxon>asterids</taxon>
        <taxon>campanulids</taxon>
        <taxon>Asterales</taxon>
        <taxon>Asteraceae</taxon>
        <taxon>Asteroideae</taxon>
        <taxon>Heliantheae alliance</taxon>
        <taxon>Heliantheae</taxon>
        <taxon>Helianthus</taxon>
    </lineage>
</organism>
<proteinExistence type="predicted"/>
<keyword evidence="1" id="KW-0472">Membrane</keyword>
<evidence type="ECO:0000313" key="3">
    <source>
        <dbReference type="Proteomes" id="UP000215914"/>
    </source>
</evidence>
<name>A0A251RXM3_HELAN</name>
<reference evidence="3" key="1">
    <citation type="journal article" date="2017" name="Nature">
        <title>The sunflower genome provides insights into oil metabolism, flowering and Asterid evolution.</title>
        <authorList>
            <person name="Badouin H."/>
            <person name="Gouzy J."/>
            <person name="Grassa C.J."/>
            <person name="Murat F."/>
            <person name="Staton S.E."/>
            <person name="Cottret L."/>
            <person name="Lelandais-Briere C."/>
            <person name="Owens G.L."/>
            <person name="Carrere S."/>
            <person name="Mayjonade B."/>
            <person name="Legrand L."/>
            <person name="Gill N."/>
            <person name="Kane N.C."/>
            <person name="Bowers J.E."/>
            <person name="Hubner S."/>
            <person name="Bellec A."/>
            <person name="Berard A."/>
            <person name="Berges H."/>
            <person name="Blanchet N."/>
            <person name="Boniface M.C."/>
            <person name="Brunel D."/>
            <person name="Catrice O."/>
            <person name="Chaidir N."/>
            <person name="Claudel C."/>
            <person name="Donnadieu C."/>
            <person name="Faraut T."/>
            <person name="Fievet G."/>
            <person name="Helmstetter N."/>
            <person name="King M."/>
            <person name="Knapp S.J."/>
            <person name="Lai Z."/>
            <person name="Le Paslier M.C."/>
            <person name="Lippi Y."/>
            <person name="Lorenzon L."/>
            <person name="Mandel J.R."/>
            <person name="Marage G."/>
            <person name="Marchand G."/>
            <person name="Marquand E."/>
            <person name="Bret-Mestries E."/>
            <person name="Morien E."/>
            <person name="Nambeesan S."/>
            <person name="Nguyen T."/>
            <person name="Pegot-Espagnet P."/>
            <person name="Pouilly N."/>
            <person name="Raftis F."/>
            <person name="Sallet E."/>
            <person name="Schiex T."/>
            <person name="Thomas J."/>
            <person name="Vandecasteele C."/>
            <person name="Vares D."/>
            <person name="Vear F."/>
            <person name="Vautrin S."/>
            <person name="Crespi M."/>
            <person name="Mangin B."/>
            <person name="Burke J.M."/>
            <person name="Salse J."/>
            <person name="Munos S."/>
            <person name="Vincourt P."/>
            <person name="Rieseberg L.H."/>
            <person name="Langlade N.B."/>
        </authorList>
    </citation>
    <scope>NUCLEOTIDE SEQUENCE [LARGE SCALE GENOMIC DNA]</scope>
    <source>
        <strain evidence="3">cv. SF193</strain>
    </source>
</reference>
<keyword evidence="3" id="KW-1185">Reference proteome</keyword>
<evidence type="ECO:0000256" key="1">
    <source>
        <dbReference type="SAM" id="Phobius"/>
    </source>
</evidence>
<dbReference type="AlphaFoldDB" id="A0A251RXM3"/>
<sequence length="72" mass="8459">MTVIAGVIVIRRRRLLMMCPVKLSQRRIKRCRLILIFLRLLMNLNLMMIRTGWVGEGVDGFVQKRTNELFGN</sequence>
<dbReference type="EMBL" id="CM007905">
    <property type="protein sequence ID" value="OTF91210.1"/>
    <property type="molecule type" value="Genomic_DNA"/>
</dbReference>
<dbReference type="InParanoid" id="A0A251RXM3"/>
<keyword evidence="1" id="KW-0812">Transmembrane</keyword>
<dbReference type="Proteomes" id="UP000215914">
    <property type="component" value="Chromosome 16"/>
</dbReference>
<keyword evidence="1" id="KW-1133">Transmembrane helix</keyword>
<accession>A0A251RXM3</accession>
<evidence type="ECO:0000313" key="2">
    <source>
        <dbReference type="EMBL" id="OTF91210.1"/>
    </source>
</evidence>
<gene>
    <name evidence="2" type="ORF">HannXRQ_Chr16g0508231</name>
</gene>
<protein>
    <submittedName>
        <fullName evidence="2">Uncharacterized protein</fullName>
    </submittedName>
</protein>